<evidence type="ECO:0000313" key="2">
    <source>
        <dbReference type="Proteomes" id="UP000522313"/>
    </source>
</evidence>
<proteinExistence type="predicted"/>
<accession>A0A7X0JD86</accession>
<organism evidence="1 2">
    <name type="scientific">Sphingomonas endophytica</name>
    <dbReference type="NCBI Taxonomy" id="869719"/>
    <lineage>
        <taxon>Bacteria</taxon>
        <taxon>Pseudomonadati</taxon>
        <taxon>Pseudomonadota</taxon>
        <taxon>Alphaproteobacteria</taxon>
        <taxon>Sphingomonadales</taxon>
        <taxon>Sphingomonadaceae</taxon>
        <taxon>Sphingomonas</taxon>
    </lineage>
</organism>
<protein>
    <submittedName>
        <fullName evidence="1">Uncharacterized protein</fullName>
    </submittedName>
</protein>
<evidence type="ECO:0000313" key="1">
    <source>
        <dbReference type="EMBL" id="MBB6504607.1"/>
    </source>
</evidence>
<dbReference type="RefSeq" id="WP_184504983.1">
    <property type="nucleotide sequence ID" value="NZ_JACHBT010000007.1"/>
</dbReference>
<gene>
    <name evidence="1" type="ORF">F4693_001580</name>
</gene>
<sequence>MFIAAATFSWWRRVHSSFHNTPIDVRLSLGTPDRLQARNRGAVLTACYDRVMTMLNEHVRANRKLTERELQAIATAMNEECLAEVRTGQRATPYDVEHH</sequence>
<reference evidence="1 2" key="2">
    <citation type="submission" date="2020-08" db="EMBL/GenBank/DDBJ databases">
        <authorList>
            <person name="Partida-Martinez L."/>
            <person name="Huntemann M."/>
            <person name="Clum A."/>
            <person name="Wang J."/>
            <person name="Palaniappan K."/>
            <person name="Ritter S."/>
            <person name="Chen I.-M."/>
            <person name="Stamatis D."/>
            <person name="Reddy T."/>
            <person name="O'Malley R."/>
            <person name="Daum C."/>
            <person name="Shapiro N."/>
            <person name="Ivanova N."/>
            <person name="Kyrpides N."/>
            <person name="Woyke T."/>
        </authorList>
    </citation>
    <scope>NUCLEOTIDE SEQUENCE [LARGE SCALE GENOMIC DNA]</scope>
    <source>
        <strain evidence="1 2">AS3.13</strain>
    </source>
</reference>
<dbReference type="EMBL" id="JACHBT010000007">
    <property type="protein sequence ID" value="MBB6504607.1"/>
    <property type="molecule type" value="Genomic_DNA"/>
</dbReference>
<dbReference type="Proteomes" id="UP000522313">
    <property type="component" value="Unassembled WGS sequence"/>
</dbReference>
<name>A0A7X0JD86_9SPHN</name>
<comment type="caution">
    <text evidence="1">The sequence shown here is derived from an EMBL/GenBank/DDBJ whole genome shotgun (WGS) entry which is preliminary data.</text>
</comment>
<dbReference type="AlphaFoldDB" id="A0A7X0JD86"/>
<reference evidence="1 2" key="1">
    <citation type="submission" date="2020-08" db="EMBL/GenBank/DDBJ databases">
        <title>The Agave Microbiome: Exploring the role of microbial communities in plant adaptations to desert environments.</title>
        <authorList>
            <person name="Partida-Martinez L.P."/>
        </authorList>
    </citation>
    <scope>NUCLEOTIDE SEQUENCE [LARGE SCALE GENOMIC DNA]</scope>
    <source>
        <strain evidence="1 2">AS3.13</strain>
    </source>
</reference>